<keyword evidence="6" id="KW-0503">Monooxygenase</keyword>
<gene>
    <name evidence="7" type="ORF">CTRG_06226</name>
</gene>
<dbReference type="SUPFAM" id="SSF51412">
    <property type="entry name" value="Inosine monophosphate dehydrogenase (IMPDH)"/>
    <property type="match status" value="1"/>
</dbReference>
<protein>
    <submittedName>
        <fullName evidence="7">Uncharacterized protein</fullName>
    </submittedName>
</protein>
<dbReference type="KEGG" id="ctp:CTRG_06226"/>
<dbReference type="Proteomes" id="UP000002037">
    <property type="component" value="Unassembled WGS sequence"/>
</dbReference>
<evidence type="ECO:0000313" key="8">
    <source>
        <dbReference type="Proteomes" id="UP000002037"/>
    </source>
</evidence>
<comment type="cofactor">
    <cofactor evidence="1">
        <name>FMN</name>
        <dbReference type="ChEBI" id="CHEBI:58210"/>
    </cofactor>
</comment>
<dbReference type="PANTHER" id="PTHR42747:SF3">
    <property type="entry name" value="NITRONATE MONOOXYGENASE-RELATED"/>
    <property type="match status" value="1"/>
</dbReference>
<dbReference type="Gene3D" id="3.20.20.70">
    <property type="entry name" value="Aldolase class I"/>
    <property type="match status" value="1"/>
</dbReference>
<dbReference type="InterPro" id="IPR013785">
    <property type="entry name" value="Aldolase_TIM"/>
</dbReference>
<evidence type="ECO:0000256" key="1">
    <source>
        <dbReference type="ARBA" id="ARBA00001917"/>
    </source>
</evidence>
<dbReference type="Pfam" id="PF03060">
    <property type="entry name" value="NMO"/>
    <property type="match status" value="1"/>
</dbReference>
<comment type="similarity">
    <text evidence="2">Belongs to the nitronate monooxygenase family. NMO class I subfamily.</text>
</comment>
<dbReference type="eggNOG" id="ENOG502S1Q4">
    <property type="taxonomic scope" value="Eukaryota"/>
</dbReference>
<dbReference type="VEuPathDB" id="FungiDB:CTRG_06226"/>
<evidence type="ECO:0000256" key="6">
    <source>
        <dbReference type="ARBA" id="ARBA00023033"/>
    </source>
</evidence>
<dbReference type="GeneID" id="8301566"/>
<dbReference type="GO" id="GO:0018580">
    <property type="term" value="F:nitronate monooxygenase activity"/>
    <property type="evidence" value="ECO:0007669"/>
    <property type="project" value="InterPro"/>
</dbReference>
<reference evidence="7 8" key="1">
    <citation type="journal article" date="2009" name="Nature">
        <title>Evolution of pathogenicity and sexual reproduction in eight Candida genomes.</title>
        <authorList>
            <person name="Butler G."/>
            <person name="Rasmussen M.D."/>
            <person name="Lin M.F."/>
            <person name="Santos M.A."/>
            <person name="Sakthikumar S."/>
            <person name="Munro C.A."/>
            <person name="Rheinbay E."/>
            <person name="Grabherr M."/>
            <person name="Forche A."/>
            <person name="Reedy J.L."/>
            <person name="Agrafioti I."/>
            <person name="Arnaud M.B."/>
            <person name="Bates S."/>
            <person name="Brown A.J."/>
            <person name="Brunke S."/>
            <person name="Costanzo M.C."/>
            <person name="Fitzpatrick D.A."/>
            <person name="de Groot P.W."/>
            <person name="Harris D."/>
            <person name="Hoyer L.L."/>
            <person name="Hube B."/>
            <person name="Klis F.M."/>
            <person name="Kodira C."/>
            <person name="Lennard N."/>
            <person name="Logue M.E."/>
            <person name="Martin R."/>
            <person name="Neiman A.M."/>
            <person name="Nikolaou E."/>
            <person name="Quail M.A."/>
            <person name="Quinn J."/>
            <person name="Santos M.C."/>
            <person name="Schmitzberger F.F."/>
            <person name="Sherlock G."/>
            <person name="Shah P."/>
            <person name="Silverstein K.A."/>
            <person name="Skrzypek M.S."/>
            <person name="Soll D."/>
            <person name="Staggs R."/>
            <person name="Stansfield I."/>
            <person name="Stumpf M.P."/>
            <person name="Sudbery P.E."/>
            <person name="Srikantha T."/>
            <person name="Zeng Q."/>
            <person name="Berman J."/>
            <person name="Berriman M."/>
            <person name="Heitman J."/>
            <person name="Gow N.A."/>
            <person name="Lorenz M.C."/>
            <person name="Birren B.W."/>
            <person name="Kellis M."/>
            <person name="Cuomo C.A."/>
        </authorList>
    </citation>
    <scope>NUCLEOTIDE SEQUENCE [LARGE SCALE GENOMIC DNA]</scope>
    <source>
        <strain evidence="8">ATCC MYA-3404 / T1</strain>
    </source>
</reference>
<evidence type="ECO:0000256" key="3">
    <source>
        <dbReference type="ARBA" id="ARBA00022630"/>
    </source>
</evidence>
<keyword evidence="5" id="KW-0560">Oxidoreductase</keyword>
<evidence type="ECO:0000313" key="7">
    <source>
        <dbReference type="EMBL" id="EER30108.1"/>
    </source>
</evidence>
<organism evidence="7 8">
    <name type="scientific">Candida tropicalis (strain ATCC MYA-3404 / T1)</name>
    <name type="common">Yeast</name>
    <dbReference type="NCBI Taxonomy" id="294747"/>
    <lineage>
        <taxon>Eukaryota</taxon>
        <taxon>Fungi</taxon>
        <taxon>Dikarya</taxon>
        <taxon>Ascomycota</taxon>
        <taxon>Saccharomycotina</taxon>
        <taxon>Pichiomycetes</taxon>
        <taxon>Debaryomycetaceae</taxon>
        <taxon>Candida/Lodderomyces clade</taxon>
        <taxon>Candida</taxon>
    </lineage>
</organism>
<evidence type="ECO:0000256" key="2">
    <source>
        <dbReference type="ARBA" id="ARBA00009881"/>
    </source>
</evidence>
<proteinExistence type="inferred from homology"/>
<keyword evidence="3" id="KW-0285">Flavoprotein</keyword>
<dbReference type="RefSeq" id="XP_002546748.1">
    <property type="nucleotide sequence ID" value="XM_002546702.1"/>
</dbReference>
<accession>C5MJI3</accession>
<name>C5MJI3_CANTT</name>
<keyword evidence="4" id="KW-0288">FMN</keyword>
<sequence>MHPQQLRIFVSPLNFFFFSISWLISGGNKVYISFNTFIQPINKKINRYYQQLYQPMSSKLKLLQKLGIEYPIFLSPMAGVSTIELIAAITNNGGLGSIPLASIDFRQDDGVPKLDKLIEEYSRVVKKQKNIVNLNFFCHEIESTPTTEQIQNWKKLYSNVLNIKEEILNQAKFTNGNVSFKEVETNYEAQYNRLLKYLENLKPKVASFHFGIPSQETIQRLQKIGTMVFVSSTSLEETKKLVECGVDGIILQGYEAGGHRGNFLISKTFDENLSTQALFIQSKKYIDTLDQQNVPFLVPAGGIVDSETINYYLEQGSDAVQLGTAFLATPESTNSKFFTTAKTKDRSNTIMIDLVSGKQARTVRTEFIDGLINKNGYPLNELPGYGYMYNAYKSLKPLVNGQDIGFYLAGQNYHQIETNKSAEEIMQKLINGLNK</sequence>
<keyword evidence="8" id="KW-1185">Reference proteome</keyword>
<evidence type="ECO:0000256" key="4">
    <source>
        <dbReference type="ARBA" id="ARBA00022643"/>
    </source>
</evidence>
<dbReference type="AlphaFoldDB" id="C5MJI3"/>
<dbReference type="EMBL" id="GG692407">
    <property type="protein sequence ID" value="EER30108.1"/>
    <property type="molecule type" value="Genomic_DNA"/>
</dbReference>
<dbReference type="InterPro" id="IPR004136">
    <property type="entry name" value="NMO"/>
</dbReference>
<dbReference type="HOGENOM" id="CLU_038732_5_0_1"/>
<dbReference type="CDD" id="cd04730">
    <property type="entry name" value="NPD_like"/>
    <property type="match status" value="1"/>
</dbReference>
<dbReference type="PANTHER" id="PTHR42747">
    <property type="entry name" value="NITRONATE MONOOXYGENASE-RELATED"/>
    <property type="match status" value="1"/>
</dbReference>
<dbReference type="STRING" id="294747.C5MJI3"/>
<dbReference type="OrthoDB" id="10265891at2759"/>
<evidence type="ECO:0000256" key="5">
    <source>
        <dbReference type="ARBA" id="ARBA00023002"/>
    </source>
</evidence>